<comment type="caution">
    <text evidence="1">The sequence shown here is derived from an EMBL/GenBank/DDBJ whole genome shotgun (WGS) entry which is preliminary data.</text>
</comment>
<accession>A0A0F9NDF6</accession>
<dbReference type="AlphaFoldDB" id="A0A0F9NDF6"/>
<dbReference type="InterPro" id="IPR009414">
    <property type="entry name" value="DUF1064"/>
</dbReference>
<organism evidence="1">
    <name type="scientific">marine sediment metagenome</name>
    <dbReference type="NCBI Taxonomy" id="412755"/>
    <lineage>
        <taxon>unclassified sequences</taxon>
        <taxon>metagenomes</taxon>
        <taxon>ecological metagenomes</taxon>
    </lineage>
</organism>
<evidence type="ECO:0008006" key="2">
    <source>
        <dbReference type="Google" id="ProtNLM"/>
    </source>
</evidence>
<evidence type="ECO:0000313" key="1">
    <source>
        <dbReference type="EMBL" id="KKN10017.1"/>
    </source>
</evidence>
<proteinExistence type="predicted"/>
<dbReference type="Pfam" id="PF06356">
    <property type="entry name" value="DUF1064"/>
    <property type="match status" value="1"/>
</dbReference>
<dbReference type="EMBL" id="LAZR01004284">
    <property type="protein sequence ID" value="KKN10017.1"/>
    <property type="molecule type" value="Genomic_DNA"/>
</dbReference>
<name>A0A0F9NDF6_9ZZZZ</name>
<gene>
    <name evidence="1" type="ORF">LCGC14_1040720</name>
</gene>
<protein>
    <recommendedName>
        <fullName evidence="2">DUF1064 domain-containing protein</fullName>
    </recommendedName>
</protein>
<sequence length="121" mass="13975">MNGKKKYRNTPTFYNGLRFDSKAEAARAQELDMQKHVGAIVFWLPQVTFRLGCAENKYRVDFLVVTKDGVRAEDVKGMETAKFKRDKKLWKAYGPCDLWIVRRQAKGWKMDVVEPSNTGQA</sequence>
<reference evidence="1" key="1">
    <citation type="journal article" date="2015" name="Nature">
        <title>Complex archaea that bridge the gap between prokaryotes and eukaryotes.</title>
        <authorList>
            <person name="Spang A."/>
            <person name="Saw J.H."/>
            <person name="Jorgensen S.L."/>
            <person name="Zaremba-Niedzwiedzka K."/>
            <person name="Martijn J."/>
            <person name="Lind A.E."/>
            <person name="van Eijk R."/>
            <person name="Schleper C."/>
            <person name="Guy L."/>
            <person name="Ettema T.J."/>
        </authorList>
    </citation>
    <scope>NUCLEOTIDE SEQUENCE</scope>
</reference>